<reference evidence="12 13" key="1">
    <citation type="journal article" date="2024" name="G3 (Bethesda)">
        <title>Genome assembly of Hibiscus sabdariffa L. provides insights into metabolisms of medicinal natural products.</title>
        <authorList>
            <person name="Kim T."/>
        </authorList>
    </citation>
    <scope>NUCLEOTIDE SEQUENCE [LARGE SCALE GENOMIC DNA]</scope>
    <source>
        <strain evidence="12">TK-2024</strain>
        <tissue evidence="12">Old leaves</tissue>
    </source>
</reference>
<evidence type="ECO:0000256" key="6">
    <source>
        <dbReference type="ARBA" id="ARBA00023242"/>
    </source>
</evidence>
<dbReference type="SUPFAM" id="SSF46689">
    <property type="entry name" value="Homeodomain-like"/>
    <property type="match status" value="1"/>
</dbReference>
<evidence type="ECO:0000256" key="1">
    <source>
        <dbReference type="ARBA" id="ARBA00004286"/>
    </source>
</evidence>
<sequence length="351" mass="39200">MGNPKQKWTAEEEEALRAGVAKYGKGNWKLIQRDPEFSPFLSARSNIDLKDKWRNLSGGPGGNGSREKSRSSKHKPSTDGQKSPAVVKQSALPKVKPLIDDSSKSFTPNRYNEMIIEAVSVLNEPNGSDNRAIVGYIEAGFCSLFSSPGFMNIYFTWRKATVILGKGTPDDNFICFKSLHYSCKWFAAKGISNLKFLRLPTASIKLLVLYDILRLVEIQMMQKQEVPQSFKKQLCSRLKRLVALEKLEKVDNRYKIRKDETFGIKIPSPKQNGMRPKQLQNGGHITCDAVEEASVTAAYLIAEAENKSFLAAEAVKEAERVSKVAEDTDSLLQLAKEIFETCSQGEIVLIS</sequence>
<dbReference type="PROSITE" id="PS51504">
    <property type="entry name" value="H15"/>
    <property type="match status" value="1"/>
</dbReference>
<feature type="domain" description="HTH myb-type" evidence="10">
    <location>
        <begin position="1"/>
        <end position="31"/>
    </location>
</feature>
<dbReference type="PANTHER" id="PTHR46267:SF15">
    <property type="entry name" value="WINGED HELIX-TURN-HELIX TRANSCRIPTION REPRESSOR DNA-BINDING PROTEIN-RELATED"/>
    <property type="match status" value="1"/>
</dbReference>
<evidence type="ECO:0000259" key="9">
    <source>
        <dbReference type="PROSITE" id="PS50090"/>
    </source>
</evidence>
<dbReference type="InterPro" id="IPR044597">
    <property type="entry name" value="SMH1-6"/>
</dbReference>
<comment type="subcellular location">
    <subcellularLocation>
        <location evidence="1">Chromosome</location>
    </subcellularLocation>
    <subcellularLocation>
        <location evidence="2">Nucleus</location>
        <location evidence="2">Nucleolus</location>
    </subcellularLocation>
</comment>
<gene>
    <name evidence="12" type="ORF">V6N11_066824</name>
</gene>
<evidence type="ECO:0000313" key="12">
    <source>
        <dbReference type="EMBL" id="KAK9026973.1"/>
    </source>
</evidence>
<evidence type="ECO:0000259" key="10">
    <source>
        <dbReference type="PROSITE" id="PS51294"/>
    </source>
</evidence>
<dbReference type="SUPFAM" id="SSF46785">
    <property type="entry name" value="Winged helix' DNA-binding domain"/>
    <property type="match status" value="1"/>
</dbReference>
<evidence type="ECO:0000256" key="3">
    <source>
        <dbReference type="ARBA" id="ARBA00022454"/>
    </source>
</evidence>
<keyword evidence="5" id="KW-0238">DNA-binding</keyword>
<dbReference type="EMBL" id="JBBPBN010000012">
    <property type="protein sequence ID" value="KAK9026973.1"/>
    <property type="molecule type" value="Genomic_DNA"/>
</dbReference>
<proteinExistence type="predicted"/>
<dbReference type="Gene3D" id="1.10.10.60">
    <property type="entry name" value="Homeodomain-like"/>
    <property type="match status" value="1"/>
</dbReference>
<keyword evidence="6" id="KW-0539">Nucleus</keyword>
<dbReference type="PANTHER" id="PTHR46267">
    <property type="entry name" value="SINGLE MYB HISTONE 4"/>
    <property type="match status" value="1"/>
</dbReference>
<evidence type="ECO:0000256" key="4">
    <source>
        <dbReference type="ARBA" id="ARBA00023054"/>
    </source>
</evidence>
<evidence type="ECO:0000256" key="7">
    <source>
        <dbReference type="ARBA" id="ARBA00032813"/>
    </source>
</evidence>
<dbReference type="SMART" id="SM00717">
    <property type="entry name" value="SANT"/>
    <property type="match status" value="1"/>
</dbReference>
<evidence type="ECO:0000256" key="8">
    <source>
        <dbReference type="SAM" id="MobiDB-lite"/>
    </source>
</evidence>
<dbReference type="Pfam" id="PF00249">
    <property type="entry name" value="Myb_DNA-binding"/>
    <property type="match status" value="1"/>
</dbReference>
<dbReference type="InterPro" id="IPR017930">
    <property type="entry name" value="Myb_dom"/>
</dbReference>
<accession>A0ABR2SNU2</accession>
<name>A0ABR2SNU2_9ROSI</name>
<feature type="region of interest" description="Disordered" evidence="8">
    <location>
        <begin position="51"/>
        <end position="89"/>
    </location>
</feature>
<evidence type="ECO:0000313" key="13">
    <source>
        <dbReference type="Proteomes" id="UP001396334"/>
    </source>
</evidence>
<dbReference type="InterPro" id="IPR001005">
    <property type="entry name" value="SANT/Myb"/>
</dbReference>
<evidence type="ECO:0000256" key="5">
    <source>
        <dbReference type="ARBA" id="ARBA00023125"/>
    </source>
</evidence>
<evidence type="ECO:0000259" key="11">
    <source>
        <dbReference type="PROSITE" id="PS51504"/>
    </source>
</evidence>
<comment type="caution">
    <text evidence="12">The sequence shown here is derived from an EMBL/GenBank/DDBJ whole genome shotgun (WGS) entry which is preliminary data.</text>
</comment>
<dbReference type="PROSITE" id="PS51294">
    <property type="entry name" value="HTH_MYB"/>
    <property type="match status" value="1"/>
</dbReference>
<keyword evidence="3" id="KW-0158">Chromosome</keyword>
<dbReference type="PROSITE" id="PS50090">
    <property type="entry name" value="MYB_LIKE"/>
    <property type="match status" value="1"/>
</dbReference>
<feature type="domain" description="Myb-like" evidence="9">
    <location>
        <begin position="5"/>
        <end position="57"/>
    </location>
</feature>
<dbReference type="Proteomes" id="UP001396334">
    <property type="component" value="Unassembled WGS sequence"/>
</dbReference>
<dbReference type="InterPro" id="IPR036390">
    <property type="entry name" value="WH_DNA-bd_sf"/>
</dbReference>
<evidence type="ECO:0000256" key="2">
    <source>
        <dbReference type="ARBA" id="ARBA00004604"/>
    </source>
</evidence>
<feature type="domain" description="H15" evidence="11">
    <location>
        <begin position="107"/>
        <end position="258"/>
    </location>
</feature>
<keyword evidence="13" id="KW-1185">Reference proteome</keyword>
<protein>
    <recommendedName>
        <fullName evidence="7">MYB transcription factor</fullName>
    </recommendedName>
</protein>
<organism evidence="12 13">
    <name type="scientific">Hibiscus sabdariffa</name>
    <name type="common">roselle</name>
    <dbReference type="NCBI Taxonomy" id="183260"/>
    <lineage>
        <taxon>Eukaryota</taxon>
        <taxon>Viridiplantae</taxon>
        <taxon>Streptophyta</taxon>
        <taxon>Embryophyta</taxon>
        <taxon>Tracheophyta</taxon>
        <taxon>Spermatophyta</taxon>
        <taxon>Magnoliopsida</taxon>
        <taxon>eudicotyledons</taxon>
        <taxon>Gunneridae</taxon>
        <taxon>Pentapetalae</taxon>
        <taxon>rosids</taxon>
        <taxon>malvids</taxon>
        <taxon>Malvales</taxon>
        <taxon>Malvaceae</taxon>
        <taxon>Malvoideae</taxon>
        <taxon>Hibiscus</taxon>
    </lineage>
</organism>
<dbReference type="InterPro" id="IPR005818">
    <property type="entry name" value="Histone_H1/H5_H15"/>
</dbReference>
<keyword evidence="4" id="KW-0175">Coiled coil</keyword>
<dbReference type="CDD" id="cd11660">
    <property type="entry name" value="SANT_TRF"/>
    <property type="match status" value="1"/>
</dbReference>
<dbReference type="InterPro" id="IPR009057">
    <property type="entry name" value="Homeodomain-like_sf"/>
</dbReference>